<feature type="chain" id="PRO_5011120958" evidence="1">
    <location>
        <begin position="21"/>
        <end position="353"/>
    </location>
</feature>
<dbReference type="PROSITE" id="PS51257">
    <property type="entry name" value="PROKAR_LIPOPROTEIN"/>
    <property type="match status" value="1"/>
</dbReference>
<dbReference type="OrthoDB" id="8722129at2"/>
<evidence type="ECO:0000313" key="5">
    <source>
        <dbReference type="Proteomes" id="UP000054977"/>
    </source>
</evidence>
<dbReference type="Pfam" id="PF18426">
    <property type="entry name" value="Tli4_C"/>
    <property type="match status" value="1"/>
</dbReference>
<dbReference type="InterPro" id="IPR041290">
    <property type="entry name" value="Tli4_C"/>
</dbReference>
<keyword evidence="1" id="KW-0732">Signal</keyword>
<feature type="domain" description="Tle cognate immunity protein 4 C-terminal" evidence="2">
    <location>
        <begin position="199"/>
        <end position="351"/>
    </location>
</feature>
<keyword evidence="4" id="KW-0449">Lipoprotein</keyword>
<dbReference type="InterPro" id="IPR040761">
    <property type="entry name" value="Tli4_N"/>
</dbReference>
<evidence type="ECO:0000313" key="4">
    <source>
        <dbReference type="EMBL" id="SAL33073.1"/>
    </source>
</evidence>
<sequence>MNLRRLVQIAPLLLLIAACSKNPLPLTQPEKQTMTELTASLKTRCVGRYLIDMPSDALSTGLATIQGVTFEAIPMARTEFEEQIAARETELLATKSRDGYQFMYDRGEVRGVPNSKYFVTLGNSNADSDLGRVIEAYKWDAGYQVKLEVKATDSIHSEFEKRVKGTPYESKDWKVNDVPEKTNLVLDLIRKVRGRADDEIPAEPGVCFLGGFLPRKAAVGESISVFFAMKDKSDVSFELATDTDVRDKREDTLPGRLRQIRSEIKEANGRIIRTGAAEVEGIDAQEVLISGTSVTKTVGHTFLLEANTATSGALNPFLTVSLYDIQIGALTEGEAIALWDTVSRTLRPRPNGF</sequence>
<keyword evidence="5" id="KW-1185">Reference proteome</keyword>
<protein>
    <submittedName>
        <fullName evidence="4">Lipoprotein</fullName>
    </submittedName>
</protein>
<dbReference type="Proteomes" id="UP000054977">
    <property type="component" value="Unassembled WGS sequence"/>
</dbReference>
<dbReference type="RefSeq" id="WP_087667186.1">
    <property type="nucleotide sequence ID" value="NZ_FCNW02000008.1"/>
</dbReference>
<proteinExistence type="predicted"/>
<evidence type="ECO:0000259" key="2">
    <source>
        <dbReference type="Pfam" id="PF18426"/>
    </source>
</evidence>
<accession>A0A158GMA3</accession>
<dbReference type="STRING" id="326474.AWB65_02210"/>
<evidence type="ECO:0000256" key="1">
    <source>
        <dbReference type="SAM" id="SignalP"/>
    </source>
</evidence>
<reference evidence="4" key="1">
    <citation type="submission" date="2016-01" db="EMBL/GenBank/DDBJ databases">
        <authorList>
            <person name="Peeters C."/>
        </authorList>
    </citation>
    <scope>NUCLEOTIDE SEQUENCE [LARGE SCALE GENOMIC DNA]</scope>
    <source>
        <strain evidence="4">LMG 22934</strain>
    </source>
</reference>
<gene>
    <name evidence="4" type="ORF">AWB65_02210</name>
</gene>
<comment type="caution">
    <text evidence="4">The sequence shown here is derived from an EMBL/GenBank/DDBJ whole genome shotgun (WGS) entry which is preliminary data.</text>
</comment>
<organism evidence="4 5">
    <name type="scientific">Caballeronia humi</name>
    <dbReference type="NCBI Taxonomy" id="326474"/>
    <lineage>
        <taxon>Bacteria</taxon>
        <taxon>Pseudomonadati</taxon>
        <taxon>Pseudomonadota</taxon>
        <taxon>Betaproteobacteria</taxon>
        <taxon>Burkholderiales</taxon>
        <taxon>Burkholderiaceae</taxon>
        <taxon>Caballeronia</taxon>
    </lineage>
</organism>
<dbReference type="EMBL" id="FCNW02000008">
    <property type="protein sequence ID" value="SAL33073.1"/>
    <property type="molecule type" value="Genomic_DNA"/>
</dbReference>
<evidence type="ECO:0000259" key="3">
    <source>
        <dbReference type="Pfam" id="PF18443"/>
    </source>
</evidence>
<name>A0A158GMA3_9BURK</name>
<dbReference type="AlphaFoldDB" id="A0A158GMA3"/>
<feature type="domain" description="Tle cognate immunity protein 4 N-terminal" evidence="3">
    <location>
        <begin position="42"/>
        <end position="195"/>
    </location>
</feature>
<dbReference type="Pfam" id="PF18443">
    <property type="entry name" value="Tli4_N"/>
    <property type="match status" value="1"/>
</dbReference>
<feature type="signal peptide" evidence="1">
    <location>
        <begin position="1"/>
        <end position="20"/>
    </location>
</feature>